<feature type="domain" description="NR LBD" evidence="11">
    <location>
        <begin position="82"/>
        <end position="329"/>
    </location>
</feature>
<dbReference type="InterPro" id="IPR035500">
    <property type="entry name" value="NHR-like_dom_sf"/>
</dbReference>
<keyword evidence="7" id="KW-0804">Transcription</keyword>
<reference evidence="12 13" key="1">
    <citation type="submission" date="2019-12" db="EMBL/GenBank/DDBJ databases">
        <title>Chromosome-level assembly of the Caenorhabditis remanei genome.</title>
        <authorList>
            <person name="Teterina A.A."/>
            <person name="Willis J.H."/>
            <person name="Phillips P.C."/>
        </authorList>
    </citation>
    <scope>NUCLEOTIDE SEQUENCE [LARGE SCALE GENOMIC DNA]</scope>
    <source>
        <strain evidence="12 13">PX506</strain>
        <tissue evidence="12">Whole organism</tissue>
    </source>
</reference>
<dbReference type="PANTHER" id="PTHR45886:SF15">
    <property type="entry name" value="NR LBD DOMAIN-CONTAINING PROTEIN"/>
    <property type="match status" value="1"/>
</dbReference>
<evidence type="ECO:0000313" key="12">
    <source>
        <dbReference type="EMBL" id="KAF1761610.1"/>
    </source>
</evidence>
<keyword evidence="2" id="KW-0479">Metal-binding</keyword>
<feature type="domain" description="Nuclear receptor" evidence="10">
    <location>
        <begin position="9"/>
        <end position="79"/>
    </location>
</feature>
<dbReference type="Proteomes" id="UP000483820">
    <property type="component" value="Chromosome III"/>
</dbReference>
<dbReference type="PROSITE" id="PS51030">
    <property type="entry name" value="NUCLEAR_REC_DBD_2"/>
    <property type="match status" value="1"/>
</dbReference>
<dbReference type="Gene3D" id="1.10.565.10">
    <property type="entry name" value="Retinoid X Receptor"/>
    <property type="match status" value="1"/>
</dbReference>
<dbReference type="SUPFAM" id="SSF48508">
    <property type="entry name" value="Nuclear receptor ligand-binding domain"/>
    <property type="match status" value="1"/>
</dbReference>
<evidence type="ECO:0000313" key="13">
    <source>
        <dbReference type="Proteomes" id="UP000483820"/>
    </source>
</evidence>
<gene>
    <name evidence="12" type="ORF">GCK72_009866</name>
</gene>
<proteinExistence type="inferred from homology"/>
<keyword evidence="9" id="KW-0539">Nucleus</keyword>
<keyword evidence="4" id="KW-0862">Zinc</keyword>
<dbReference type="AlphaFoldDB" id="A0A6A5H1D4"/>
<organism evidence="12 13">
    <name type="scientific">Caenorhabditis remanei</name>
    <name type="common">Caenorhabditis vulgaris</name>
    <dbReference type="NCBI Taxonomy" id="31234"/>
    <lineage>
        <taxon>Eukaryota</taxon>
        <taxon>Metazoa</taxon>
        <taxon>Ecdysozoa</taxon>
        <taxon>Nematoda</taxon>
        <taxon>Chromadorea</taxon>
        <taxon>Rhabditida</taxon>
        <taxon>Rhabditina</taxon>
        <taxon>Rhabditomorpha</taxon>
        <taxon>Rhabditoidea</taxon>
        <taxon>Rhabditidae</taxon>
        <taxon>Peloderinae</taxon>
        <taxon>Caenorhabditis</taxon>
    </lineage>
</organism>
<dbReference type="SUPFAM" id="SSF57716">
    <property type="entry name" value="Glucocorticoid receptor-like (DNA-binding domain)"/>
    <property type="match status" value="1"/>
</dbReference>
<dbReference type="PROSITE" id="PS51843">
    <property type="entry name" value="NR_LBD"/>
    <property type="match status" value="1"/>
</dbReference>
<keyword evidence="8" id="KW-0675">Receptor</keyword>
<protein>
    <recommendedName>
        <fullName evidence="14">NR LBD domain-containing protein</fullName>
    </recommendedName>
</protein>
<evidence type="ECO:0000256" key="5">
    <source>
        <dbReference type="ARBA" id="ARBA00023015"/>
    </source>
</evidence>
<dbReference type="GeneID" id="9814959"/>
<accession>A0A6A5H1D4</accession>
<dbReference type="Pfam" id="PF00105">
    <property type="entry name" value="zf-C4"/>
    <property type="match status" value="1"/>
</dbReference>
<dbReference type="EMBL" id="WUAV01000003">
    <property type="protein sequence ID" value="KAF1761610.1"/>
    <property type="molecule type" value="Genomic_DNA"/>
</dbReference>
<dbReference type="Gene3D" id="3.30.50.10">
    <property type="entry name" value="Erythroid Transcription Factor GATA-1, subunit A"/>
    <property type="match status" value="1"/>
</dbReference>
<keyword evidence="6" id="KW-0238">DNA-binding</keyword>
<evidence type="ECO:0000256" key="1">
    <source>
        <dbReference type="ARBA" id="ARBA00005993"/>
    </source>
</evidence>
<evidence type="ECO:0000256" key="4">
    <source>
        <dbReference type="ARBA" id="ARBA00022833"/>
    </source>
</evidence>
<dbReference type="GO" id="GO:0008270">
    <property type="term" value="F:zinc ion binding"/>
    <property type="evidence" value="ECO:0007669"/>
    <property type="project" value="UniProtKB-KW"/>
</dbReference>
<evidence type="ECO:0000256" key="7">
    <source>
        <dbReference type="ARBA" id="ARBA00023163"/>
    </source>
</evidence>
<name>A0A6A5H1D4_CAERE</name>
<dbReference type="CTD" id="9814959"/>
<evidence type="ECO:0000256" key="6">
    <source>
        <dbReference type="ARBA" id="ARBA00023125"/>
    </source>
</evidence>
<sequence>MPSRRLQVWKPCVICKDMTTEFNYQVDSCNKCKMVFRRVFRLSVPLEPCNCSTRRIQECRNCRFYSCINGGMQINSIKKYREKLSLIDSLIALDNKRNSTFFKYQMTEDLNLDQIMSPGAIKEKDEHVIFTSHDWVLMEIYTTIEFMKGFDLVNLLTSRDLKIFIKNAYFKCAIYFIAVRSYSNNLSFMTFPEKVDVFPEEILNVPQYSQLLLNKIRCRLISKFIEYRVTKEELLLLVSIIFCDQTDPDYSMPAKNIISQYQKIYASALFQYCELKYQQSVPARFAELISISAVLVDTITDLDTVVSLFNLYQPTLKLRQLVKDSFPQS</sequence>
<evidence type="ECO:0000256" key="8">
    <source>
        <dbReference type="ARBA" id="ARBA00023170"/>
    </source>
</evidence>
<comment type="caution">
    <text evidence="12">The sequence shown here is derived from an EMBL/GenBank/DDBJ whole genome shotgun (WGS) entry which is preliminary data.</text>
</comment>
<evidence type="ECO:0000259" key="10">
    <source>
        <dbReference type="PROSITE" id="PS51030"/>
    </source>
</evidence>
<keyword evidence="3" id="KW-0863">Zinc-finger</keyword>
<evidence type="ECO:0000256" key="3">
    <source>
        <dbReference type="ARBA" id="ARBA00022771"/>
    </source>
</evidence>
<evidence type="ECO:0008006" key="14">
    <source>
        <dbReference type="Google" id="ProtNLM"/>
    </source>
</evidence>
<dbReference type="Pfam" id="PF00104">
    <property type="entry name" value="Hormone_recep"/>
    <property type="match status" value="1"/>
</dbReference>
<keyword evidence="5" id="KW-0805">Transcription regulation</keyword>
<dbReference type="SMART" id="SM00430">
    <property type="entry name" value="HOLI"/>
    <property type="match status" value="1"/>
</dbReference>
<dbReference type="GO" id="GO:0003700">
    <property type="term" value="F:DNA-binding transcription factor activity"/>
    <property type="evidence" value="ECO:0007669"/>
    <property type="project" value="InterPro"/>
</dbReference>
<evidence type="ECO:0000256" key="9">
    <source>
        <dbReference type="ARBA" id="ARBA00023242"/>
    </source>
</evidence>
<dbReference type="InterPro" id="IPR001628">
    <property type="entry name" value="Znf_hrmn_rcpt"/>
</dbReference>
<dbReference type="KEGG" id="crq:GCK72_009866"/>
<dbReference type="SMART" id="SM00399">
    <property type="entry name" value="ZnF_C4"/>
    <property type="match status" value="1"/>
</dbReference>
<evidence type="ECO:0000259" key="11">
    <source>
        <dbReference type="PROSITE" id="PS51843"/>
    </source>
</evidence>
<comment type="similarity">
    <text evidence="1">Belongs to the nuclear hormone receptor family.</text>
</comment>
<dbReference type="InterPro" id="IPR000536">
    <property type="entry name" value="Nucl_hrmn_rcpt_lig-bd"/>
</dbReference>
<dbReference type="PRINTS" id="PR00047">
    <property type="entry name" value="STROIDFINGER"/>
</dbReference>
<dbReference type="GO" id="GO:0043565">
    <property type="term" value="F:sequence-specific DNA binding"/>
    <property type="evidence" value="ECO:0007669"/>
    <property type="project" value="InterPro"/>
</dbReference>
<dbReference type="PANTHER" id="PTHR45886">
    <property type="entry name" value="NUCLEAR HORMONE RECEPTOR FAMILY-RELATED-RELATED"/>
    <property type="match status" value="1"/>
</dbReference>
<evidence type="ECO:0000256" key="2">
    <source>
        <dbReference type="ARBA" id="ARBA00022723"/>
    </source>
</evidence>
<dbReference type="RefSeq" id="XP_003113110.2">
    <property type="nucleotide sequence ID" value="XM_003113062.2"/>
</dbReference>
<dbReference type="InterPro" id="IPR013088">
    <property type="entry name" value="Znf_NHR/GATA"/>
</dbReference>